<evidence type="ECO:0008006" key="4">
    <source>
        <dbReference type="Google" id="ProtNLM"/>
    </source>
</evidence>
<feature type="signal peptide" evidence="1">
    <location>
        <begin position="1"/>
        <end position="21"/>
    </location>
</feature>
<accession>A0A9W9TIR5</accession>
<sequence>MAVSSIQALVGLLSLAHSVTSMTLRPRSITPPAGCPIPTWTVDNFKLFNGSHSLDCVHNQADIDTKGCLCTGAGHWCPPVEATCNGSWVNVCWTGMPNYAPWGYGPPETLDIDFADGLQCHDQYIGYRVHDIGNGASNCGYADRGQGRIVSFYGSSHQAQSVGHMDYILGSGHALKCDNGSLITYSGSVDFPLTCTYDAYRNATCTAPVFDIPVLDYQWVSS</sequence>
<gene>
    <name evidence="2" type="ORF">N7468_008556</name>
</gene>
<dbReference type="GeneID" id="83205155"/>
<proteinExistence type="predicted"/>
<dbReference type="EMBL" id="JAPQKS010000006">
    <property type="protein sequence ID" value="KAJ5224014.1"/>
    <property type="molecule type" value="Genomic_DNA"/>
</dbReference>
<keyword evidence="3" id="KW-1185">Reference proteome</keyword>
<organism evidence="2 3">
    <name type="scientific">Penicillium chermesinum</name>
    <dbReference type="NCBI Taxonomy" id="63820"/>
    <lineage>
        <taxon>Eukaryota</taxon>
        <taxon>Fungi</taxon>
        <taxon>Dikarya</taxon>
        <taxon>Ascomycota</taxon>
        <taxon>Pezizomycotina</taxon>
        <taxon>Eurotiomycetes</taxon>
        <taxon>Eurotiomycetidae</taxon>
        <taxon>Eurotiales</taxon>
        <taxon>Aspergillaceae</taxon>
        <taxon>Penicillium</taxon>
    </lineage>
</organism>
<dbReference type="Proteomes" id="UP001150941">
    <property type="component" value="Unassembled WGS sequence"/>
</dbReference>
<reference evidence="2" key="2">
    <citation type="journal article" date="2023" name="IMA Fungus">
        <title>Comparative genomic study of the Penicillium genus elucidates a diverse pangenome and 15 lateral gene transfer events.</title>
        <authorList>
            <person name="Petersen C."/>
            <person name="Sorensen T."/>
            <person name="Nielsen M.R."/>
            <person name="Sondergaard T.E."/>
            <person name="Sorensen J.L."/>
            <person name="Fitzpatrick D.A."/>
            <person name="Frisvad J.C."/>
            <person name="Nielsen K.L."/>
        </authorList>
    </citation>
    <scope>NUCLEOTIDE SEQUENCE</scope>
    <source>
        <strain evidence="2">IBT 19713</strain>
    </source>
</reference>
<evidence type="ECO:0000313" key="2">
    <source>
        <dbReference type="EMBL" id="KAJ5224014.1"/>
    </source>
</evidence>
<dbReference type="RefSeq" id="XP_058328197.1">
    <property type="nucleotide sequence ID" value="XM_058477852.1"/>
</dbReference>
<protein>
    <recommendedName>
        <fullName evidence="4">Secreted protein</fullName>
    </recommendedName>
</protein>
<reference evidence="2" key="1">
    <citation type="submission" date="2022-11" db="EMBL/GenBank/DDBJ databases">
        <authorList>
            <person name="Petersen C."/>
        </authorList>
    </citation>
    <scope>NUCLEOTIDE SEQUENCE</scope>
    <source>
        <strain evidence="2">IBT 19713</strain>
    </source>
</reference>
<dbReference type="OrthoDB" id="3556996at2759"/>
<name>A0A9W9TIR5_9EURO</name>
<dbReference type="AlphaFoldDB" id="A0A9W9TIR5"/>
<evidence type="ECO:0000313" key="3">
    <source>
        <dbReference type="Proteomes" id="UP001150941"/>
    </source>
</evidence>
<evidence type="ECO:0000256" key="1">
    <source>
        <dbReference type="SAM" id="SignalP"/>
    </source>
</evidence>
<keyword evidence="1" id="KW-0732">Signal</keyword>
<feature type="chain" id="PRO_5040735784" description="Secreted protein" evidence="1">
    <location>
        <begin position="22"/>
        <end position="222"/>
    </location>
</feature>
<comment type="caution">
    <text evidence="2">The sequence shown here is derived from an EMBL/GenBank/DDBJ whole genome shotgun (WGS) entry which is preliminary data.</text>
</comment>